<dbReference type="RefSeq" id="WP_136774813.1">
    <property type="nucleotide sequence ID" value="NZ_CP156074.1"/>
</dbReference>
<dbReference type="OrthoDB" id="9967295at2"/>
<proteinExistence type="predicted"/>
<dbReference type="EMBL" id="SUMF01000036">
    <property type="protein sequence ID" value="TJZ65620.1"/>
    <property type="molecule type" value="Genomic_DNA"/>
</dbReference>
<feature type="chain" id="PRO_5020358856" evidence="1">
    <location>
        <begin position="21"/>
        <end position="59"/>
    </location>
</feature>
<keyword evidence="1" id="KW-0732">Signal</keyword>
<gene>
    <name evidence="2" type="ORF">FAZ21_17965</name>
</gene>
<sequence length="59" mass="6376">MKKAIALVATLLVVSASAYAAIYTYSWDPTKESPLTTCARYGAEFVNASVSGRWVQCSK</sequence>
<reference evidence="2 3" key="1">
    <citation type="submission" date="2019-04" db="EMBL/GenBank/DDBJ databases">
        <title>Chitiniphilus eburnea sp. nov., a novel chitinolytic bacterium isolated from aquaculture sludge.</title>
        <authorList>
            <person name="Sheng M."/>
        </authorList>
    </citation>
    <scope>NUCLEOTIDE SEQUENCE [LARGE SCALE GENOMIC DNA]</scope>
    <source>
        <strain evidence="2 3">HX-2-15</strain>
    </source>
</reference>
<dbReference type="AlphaFoldDB" id="A0A4U0PDG3"/>
<keyword evidence="3" id="KW-1185">Reference proteome</keyword>
<evidence type="ECO:0000313" key="2">
    <source>
        <dbReference type="EMBL" id="TJZ65620.1"/>
    </source>
</evidence>
<evidence type="ECO:0000256" key="1">
    <source>
        <dbReference type="SAM" id="SignalP"/>
    </source>
</evidence>
<accession>A0A4U0PDG3</accession>
<name>A0A4U0PDG3_9NEIS</name>
<comment type="caution">
    <text evidence="2">The sequence shown here is derived from an EMBL/GenBank/DDBJ whole genome shotgun (WGS) entry which is preliminary data.</text>
</comment>
<protein>
    <submittedName>
        <fullName evidence="2">Uncharacterized protein</fullName>
    </submittedName>
</protein>
<feature type="signal peptide" evidence="1">
    <location>
        <begin position="1"/>
        <end position="20"/>
    </location>
</feature>
<organism evidence="2 3">
    <name type="scientific">Chitiniphilus eburneus</name>
    <dbReference type="NCBI Taxonomy" id="2571148"/>
    <lineage>
        <taxon>Bacteria</taxon>
        <taxon>Pseudomonadati</taxon>
        <taxon>Pseudomonadota</taxon>
        <taxon>Betaproteobacteria</taxon>
        <taxon>Neisseriales</taxon>
        <taxon>Chitinibacteraceae</taxon>
        <taxon>Chitiniphilus</taxon>
    </lineage>
</organism>
<evidence type="ECO:0000313" key="3">
    <source>
        <dbReference type="Proteomes" id="UP000310016"/>
    </source>
</evidence>
<dbReference type="Proteomes" id="UP000310016">
    <property type="component" value="Unassembled WGS sequence"/>
</dbReference>